<evidence type="ECO:0000256" key="1">
    <source>
        <dbReference type="ARBA" id="ARBA00038652"/>
    </source>
</evidence>
<sequence length="398" mass="47179">MSKIWDLIKNEKVEWKTIGEVCKLIQGYSFSAKKFQTNGDYKIIRISNIKNEEIDTKNVVYVSKDEYKDIDLEKYKINQGDILIAMSGASVGKIGMNYSDEINLFLNQRVGKFLPNSYVLNNKYLYFWLSEISESLVKNIQNQSIANLSTEMILCYEIPIPSIDTQNKIVKILDKFNIYVKELEHELVHELVHRNKQYQHYRDYILNKYLFKLCKKNGTNIEKRKLCELLEYEQPGKYIVKKPKYSNKFNTPVLTPGKTFILGYTNEIEGIYKANKNNPVILFEDFTAAFKWVDFEFKIKSSATKIISPKININLKYCFYNMQMLNFINEEHKRIWISEYSQIKINIPNIKIQNKVVEILDIFFNSTNKMDEGLPKEIKLRKQQYEYYRNKLLDFPKN</sequence>
<dbReference type="Proteomes" id="UP000746160">
    <property type="component" value="Unassembled WGS sequence"/>
</dbReference>
<dbReference type="InterPro" id="IPR051212">
    <property type="entry name" value="Type-I_RE_S_subunit"/>
</dbReference>
<dbReference type="PANTHER" id="PTHR43140">
    <property type="entry name" value="TYPE-1 RESTRICTION ENZYME ECOKI SPECIFICITY PROTEIN"/>
    <property type="match status" value="1"/>
</dbReference>
<dbReference type="EMBL" id="JABZFG010000003">
    <property type="protein sequence ID" value="MBW0602522.1"/>
    <property type="molecule type" value="Genomic_DNA"/>
</dbReference>
<gene>
    <name evidence="3" type="ORF">MADP07_00244</name>
</gene>
<dbReference type="AlphaFoldDB" id="A0A9Q3QFE5"/>
<evidence type="ECO:0000313" key="4">
    <source>
        <dbReference type="Proteomes" id="UP000746160"/>
    </source>
</evidence>
<evidence type="ECO:0000313" key="3">
    <source>
        <dbReference type="EMBL" id="MBW0602522.1"/>
    </source>
</evidence>
<organism evidence="3 4">
    <name type="scientific">Mycoplasmopsis anatis</name>
    <dbReference type="NCBI Taxonomy" id="171279"/>
    <lineage>
        <taxon>Bacteria</taxon>
        <taxon>Bacillati</taxon>
        <taxon>Mycoplasmatota</taxon>
        <taxon>Mycoplasmoidales</taxon>
        <taxon>Metamycoplasmataceae</taxon>
        <taxon>Mycoplasmopsis</taxon>
    </lineage>
</organism>
<proteinExistence type="predicted"/>
<feature type="domain" description="Type I restriction modification DNA specificity" evidence="2">
    <location>
        <begin position="221"/>
        <end position="379"/>
    </location>
</feature>
<reference evidence="3" key="1">
    <citation type="journal article" date="2021" name="Genes Genomics">
        <title>Comparative genomic analysis of Mycoplasma anatis strains.</title>
        <authorList>
            <person name="Zhou Q."/>
            <person name="Mai K."/>
            <person name="Yang D."/>
            <person name="Liu J."/>
            <person name="Yan Z."/>
            <person name="Luo C."/>
            <person name="Tan Y."/>
            <person name="Cao S."/>
            <person name="Zhou Q."/>
            <person name="Chen L."/>
            <person name="Chen F."/>
        </authorList>
    </citation>
    <scope>NUCLEOTIDE SEQUENCE</scope>
    <source>
        <strain evidence="3">DP07</strain>
    </source>
</reference>
<dbReference type="CDD" id="cd17274">
    <property type="entry name" value="RMtype1_S_Eco540ANI-TRD1-CR1_like"/>
    <property type="match status" value="1"/>
</dbReference>
<comment type="caution">
    <text evidence="3">The sequence shown here is derived from an EMBL/GenBank/DDBJ whole genome shotgun (WGS) entry which is preliminary data.</text>
</comment>
<name>A0A9Q3QFE5_9BACT</name>
<protein>
    <recommendedName>
        <fullName evidence="2">Type I restriction modification DNA specificity domain-containing protein</fullName>
    </recommendedName>
</protein>
<accession>A0A9Q3QFE5</accession>
<dbReference type="RefSeq" id="WP_218675360.1">
    <property type="nucleotide sequence ID" value="NZ_JABZFC010000003.1"/>
</dbReference>
<dbReference type="CDD" id="cd17519">
    <property type="entry name" value="RMtype1_S_HpyCR35ORFAP-TRD1-CR1_like"/>
    <property type="match status" value="1"/>
</dbReference>
<dbReference type="InterPro" id="IPR000055">
    <property type="entry name" value="Restrct_endonuc_typeI_TRD"/>
</dbReference>
<dbReference type="GO" id="GO:0003677">
    <property type="term" value="F:DNA binding"/>
    <property type="evidence" value="ECO:0007669"/>
    <property type="project" value="InterPro"/>
</dbReference>
<feature type="domain" description="Type I restriction modification DNA specificity" evidence="2">
    <location>
        <begin position="11"/>
        <end position="187"/>
    </location>
</feature>
<evidence type="ECO:0000259" key="2">
    <source>
        <dbReference type="Pfam" id="PF01420"/>
    </source>
</evidence>
<dbReference type="PANTHER" id="PTHR43140:SF1">
    <property type="entry name" value="TYPE I RESTRICTION ENZYME ECOKI SPECIFICITY SUBUNIT"/>
    <property type="match status" value="1"/>
</dbReference>
<comment type="subunit">
    <text evidence="1">The methyltransferase is composed of M and S polypeptides.</text>
</comment>
<dbReference type="Pfam" id="PF01420">
    <property type="entry name" value="Methylase_S"/>
    <property type="match status" value="2"/>
</dbReference>